<dbReference type="Pfam" id="PF03575">
    <property type="entry name" value="Peptidase_S51"/>
    <property type="match status" value="1"/>
</dbReference>
<evidence type="ECO:0000256" key="2">
    <source>
        <dbReference type="ARBA" id="ARBA00022670"/>
    </source>
</evidence>
<comment type="similarity">
    <text evidence="1">Belongs to the peptidase S51 family.</text>
</comment>
<reference evidence="5 6" key="1">
    <citation type="submission" date="2019-06" db="EMBL/GenBank/DDBJ databases">
        <title>Complete genome of Shewanella marisflavi ECSMB14101, a mussel settlement-inducing bacterium isolated from East China Sea.</title>
        <authorList>
            <person name="Yang J."/>
            <person name="Liang X."/>
            <person name="Chang R."/>
            <person name="Peng L."/>
        </authorList>
    </citation>
    <scope>NUCLEOTIDE SEQUENCE [LARGE SCALE GENOMIC DNA]</scope>
    <source>
        <strain evidence="5 6">ECSMB14101</strain>
    </source>
</reference>
<dbReference type="RefSeq" id="WP_140946906.1">
    <property type="nucleotide sequence ID" value="NZ_CP041153.1"/>
</dbReference>
<keyword evidence="6" id="KW-1185">Reference proteome</keyword>
<dbReference type="Proteomes" id="UP000318758">
    <property type="component" value="Chromosome"/>
</dbReference>
<protein>
    <submittedName>
        <fullName evidence="5">Peptidase S51</fullName>
    </submittedName>
</protein>
<proteinExistence type="inferred from homology"/>
<dbReference type="PANTHER" id="PTHR20842">
    <property type="entry name" value="PROTEASE S51 ALPHA-ASPARTYL DIPEPTIDASE"/>
    <property type="match status" value="1"/>
</dbReference>
<dbReference type="InterPro" id="IPR029062">
    <property type="entry name" value="Class_I_gatase-like"/>
</dbReference>
<dbReference type="EMBL" id="CP041153">
    <property type="protein sequence ID" value="QDF75609.1"/>
    <property type="molecule type" value="Genomic_DNA"/>
</dbReference>
<dbReference type="Gene3D" id="3.40.50.880">
    <property type="match status" value="1"/>
</dbReference>
<sequence>MSLVLMSDLDCMASQAAIAEVLSEGDSLGYLASGHELEQSYYKATQEQYSRLGLRLEHYLDLEQGFSTAGLDRLLNYRAIHLAGGDTFGFLAQVHARGLMTEFSDYCHRGGILIGMSAGAMLMTPTIACAPLCGDVNHQALSDLSGLGLLPYQFLPHCDLSDGGVAMSVRAACQLEASSLAEYPLILCSDEDAVLVTKAGLRGFGQPLLFDGVGLMALSL</sequence>
<name>A0ABX5WST4_9GAMM</name>
<evidence type="ECO:0000256" key="3">
    <source>
        <dbReference type="ARBA" id="ARBA00022801"/>
    </source>
</evidence>
<accession>A0ABX5WST4</accession>
<evidence type="ECO:0000256" key="1">
    <source>
        <dbReference type="ARBA" id="ARBA00006534"/>
    </source>
</evidence>
<keyword evidence="2" id="KW-0645">Protease</keyword>
<evidence type="ECO:0000256" key="4">
    <source>
        <dbReference type="ARBA" id="ARBA00022825"/>
    </source>
</evidence>
<dbReference type="SUPFAM" id="SSF52317">
    <property type="entry name" value="Class I glutamine amidotransferase-like"/>
    <property type="match status" value="1"/>
</dbReference>
<organism evidence="5 6">
    <name type="scientific">Shewanella marisflavi</name>
    <dbReference type="NCBI Taxonomy" id="260364"/>
    <lineage>
        <taxon>Bacteria</taxon>
        <taxon>Pseudomonadati</taxon>
        <taxon>Pseudomonadota</taxon>
        <taxon>Gammaproteobacteria</taxon>
        <taxon>Alteromonadales</taxon>
        <taxon>Shewanellaceae</taxon>
        <taxon>Shewanella</taxon>
    </lineage>
</organism>
<gene>
    <name evidence="5" type="ORF">FGA12_10845</name>
</gene>
<keyword evidence="4" id="KW-0720">Serine protease</keyword>
<evidence type="ECO:0000313" key="6">
    <source>
        <dbReference type="Proteomes" id="UP000318758"/>
    </source>
</evidence>
<evidence type="ECO:0000313" key="5">
    <source>
        <dbReference type="EMBL" id="QDF75609.1"/>
    </source>
</evidence>
<dbReference type="PANTHER" id="PTHR20842:SF0">
    <property type="entry name" value="ALPHA-ASPARTYL DIPEPTIDASE"/>
    <property type="match status" value="1"/>
</dbReference>
<keyword evidence="3" id="KW-0378">Hydrolase</keyword>
<dbReference type="InterPro" id="IPR005320">
    <property type="entry name" value="Peptidase_S51"/>
</dbReference>